<accession>A0A4D7JX93</accession>
<dbReference type="Gene3D" id="3.40.50.2000">
    <property type="entry name" value="Glycogen Phosphorylase B"/>
    <property type="match status" value="2"/>
</dbReference>
<reference evidence="2 3" key="1">
    <citation type="submission" date="2018-04" db="EMBL/GenBank/DDBJ databases">
        <title>Complete genome uncultured novel isolate.</title>
        <authorList>
            <person name="Merlino G."/>
        </authorList>
    </citation>
    <scope>NUCLEOTIDE SEQUENCE [LARGE SCALE GENOMIC DNA]</scope>
    <source>
        <strain evidence="3">R1DC9</strain>
    </source>
</reference>
<organism evidence="2 3">
    <name type="scientific">Mangrovivirga cuniculi</name>
    <dbReference type="NCBI Taxonomy" id="2715131"/>
    <lineage>
        <taxon>Bacteria</taxon>
        <taxon>Pseudomonadati</taxon>
        <taxon>Bacteroidota</taxon>
        <taxon>Cytophagia</taxon>
        <taxon>Cytophagales</taxon>
        <taxon>Mangrovivirgaceae</taxon>
        <taxon>Mangrovivirga</taxon>
    </lineage>
</organism>
<dbReference type="GO" id="GO:0016757">
    <property type="term" value="F:glycosyltransferase activity"/>
    <property type="evidence" value="ECO:0007669"/>
    <property type="project" value="InterPro"/>
</dbReference>
<dbReference type="InterPro" id="IPR001296">
    <property type="entry name" value="Glyco_trans_1"/>
</dbReference>
<feature type="domain" description="Glycosyl transferase family 1" evidence="1">
    <location>
        <begin position="92"/>
        <end position="254"/>
    </location>
</feature>
<evidence type="ECO:0000313" key="3">
    <source>
        <dbReference type="Proteomes" id="UP000298616"/>
    </source>
</evidence>
<dbReference type="AlphaFoldDB" id="A0A4D7JX93"/>
<proteinExistence type="predicted"/>
<gene>
    <name evidence="2" type="ORF">DCC35_19530</name>
</gene>
<dbReference type="SUPFAM" id="SSF53756">
    <property type="entry name" value="UDP-Glycosyltransferase/glycogen phosphorylase"/>
    <property type="match status" value="1"/>
</dbReference>
<dbReference type="PANTHER" id="PTHR12526:SF622">
    <property type="entry name" value="GLYCOSYLTRANSFERASE (GROUP I)"/>
    <property type="match status" value="1"/>
</dbReference>
<protein>
    <recommendedName>
        <fullName evidence="1">Glycosyl transferase family 1 domain-containing protein</fullName>
    </recommendedName>
</protein>
<dbReference type="Pfam" id="PF00534">
    <property type="entry name" value="Glycos_transf_1"/>
    <property type="match status" value="1"/>
</dbReference>
<dbReference type="Proteomes" id="UP000298616">
    <property type="component" value="Chromosome"/>
</dbReference>
<name>A0A4D7JX93_9BACT</name>
<keyword evidence="3" id="KW-1185">Reference proteome</keyword>
<evidence type="ECO:0000259" key="1">
    <source>
        <dbReference type="Pfam" id="PF00534"/>
    </source>
</evidence>
<dbReference type="PANTHER" id="PTHR12526">
    <property type="entry name" value="GLYCOSYLTRANSFERASE"/>
    <property type="match status" value="1"/>
</dbReference>
<dbReference type="EMBL" id="CP028923">
    <property type="protein sequence ID" value="QCK16766.1"/>
    <property type="molecule type" value="Genomic_DNA"/>
</dbReference>
<sequence length="283" mass="32344">MIKNKPIVFDPLISKYMTKVFDYKKVSKYSIRGVKNYLKDKIPLTKADVVICDTHLHEKYFHDQFDVEYSKMGVVHVGFIPEDFNPENRASTNDNSFRVGFYGTFNPLQGVDKIVGAAKILREEKDIRFDIIGKGPLYNEINKLAKQENNLKNIHFHGLKPYDELGGMLNSFDICLGIFGDSIKTDIVIPNKIYHYAAVGKPIITKDTEGIREGFEHEKNIWLVENTSEAIAESIIKLKNDDSLRKSIADQARETAEQNYTDIGVAREFLNVLAKHDLILNKE</sequence>
<evidence type="ECO:0000313" key="2">
    <source>
        <dbReference type="EMBL" id="QCK16766.1"/>
    </source>
</evidence>
<dbReference type="KEGG" id="fpf:DCC35_19530"/>